<reference evidence="7 8" key="1">
    <citation type="journal article" date="2017" name="Gigascience">
        <title>Genome sequence of the small brown planthopper, Laodelphax striatellus.</title>
        <authorList>
            <person name="Zhu J."/>
            <person name="Jiang F."/>
            <person name="Wang X."/>
            <person name="Yang P."/>
            <person name="Bao Y."/>
            <person name="Zhao W."/>
            <person name="Wang W."/>
            <person name="Lu H."/>
            <person name="Wang Q."/>
            <person name="Cui N."/>
            <person name="Li J."/>
            <person name="Chen X."/>
            <person name="Luo L."/>
            <person name="Yu J."/>
            <person name="Kang L."/>
            <person name="Cui F."/>
        </authorList>
    </citation>
    <scope>NUCLEOTIDE SEQUENCE [LARGE SCALE GENOMIC DNA]</scope>
    <source>
        <strain evidence="7">Lst14</strain>
    </source>
</reference>
<proteinExistence type="predicted"/>
<dbReference type="Pfam" id="PF00628">
    <property type="entry name" value="PHD"/>
    <property type="match status" value="1"/>
</dbReference>
<dbReference type="PROSITE" id="PS50016">
    <property type="entry name" value="ZF_PHD_2"/>
    <property type="match status" value="1"/>
</dbReference>
<protein>
    <recommendedName>
        <fullName evidence="6">PHD-type domain-containing protein</fullName>
    </recommendedName>
</protein>
<evidence type="ECO:0000256" key="1">
    <source>
        <dbReference type="ARBA" id="ARBA00022723"/>
    </source>
</evidence>
<dbReference type="InterPro" id="IPR019786">
    <property type="entry name" value="Zinc_finger_PHD-type_CS"/>
</dbReference>
<evidence type="ECO:0000313" key="7">
    <source>
        <dbReference type="EMBL" id="RZF48670.1"/>
    </source>
</evidence>
<dbReference type="AlphaFoldDB" id="A0A482XT60"/>
<accession>A0A482XT60</accession>
<keyword evidence="2 4" id="KW-0863">Zinc-finger</keyword>
<dbReference type="SMART" id="SM00249">
    <property type="entry name" value="PHD"/>
    <property type="match status" value="1"/>
</dbReference>
<organism evidence="7 8">
    <name type="scientific">Laodelphax striatellus</name>
    <name type="common">Small brown planthopper</name>
    <name type="synonym">Delphax striatella</name>
    <dbReference type="NCBI Taxonomy" id="195883"/>
    <lineage>
        <taxon>Eukaryota</taxon>
        <taxon>Metazoa</taxon>
        <taxon>Ecdysozoa</taxon>
        <taxon>Arthropoda</taxon>
        <taxon>Hexapoda</taxon>
        <taxon>Insecta</taxon>
        <taxon>Pterygota</taxon>
        <taxon>Neoptera</taxon>
        <taxon>Paraneoptera</taxon>
        <taxon>Hemiptera</taxon>
        <taxon>Auchenorrhyncha</taxon>
        <taxon>Fulgoroidea</taxon>
        <taxon>Delphacidae</taxon>
        <taxon>Criomorphinae</taxon>
        <taxon>Laodelphax</taxon>
    </lineage>
</organism>
<evidence type="ECO:0000313" key="8">
    <source>
        <dbReference type="Proteomes" id="UP000291343"/>
    </source>
</evidence>
<name>A0A482XT60_LAOST</name>
<keyword evidence="3" id="KW-0862">Zinc</keyword>
<dbReference type="Gene3D" id="3.30.40.10">
    <property type="entry name" value="Zinc/RING finger domain, C3HC4 (zinc finger)"/>
    <property type="match status" value="1"/>
</dbReference>
<dbReference type="InterPro" id="IPR011011">
    <property type="entry name" value="Znf_FYVE_PHD"/>
</dbReference>
<dbReference type="OrthoDB" id="7479450at2759"/>
<gene>
    <name evidence="7" type="ORF">LSTR_LSTR014661</name>
</gene>
<dbReference type="PROSITE" id="PS01359">
    <property type="entry name" value="ZF_PHD_1"/>
    <property type="match status" value="1"/>
</dbReference>
<dbReference type="Proteomes" id="UP000291343">
    <property type="component" value="Unassembled WGS sequence"/>
</dbReference>
<dbReference type="InParanoid" id="A0A482XT60"/>
<feature type="compositionally biased region" description="Polar residues" evidence="5">
    <location>
        <begin position="274"/>
        <end position="284"/>
    </location>
</feature>
<dbReference type="GO" id="GO:0008270">
    <property type="term" value="F:zinc ion binding"/>
    <property type="evidence" value="ECO:0007669"/>
    <property type="project" value="UniProtKB-KW"/>
</dbReference>
<feature type="domain" description="PHD-type" evidence="6">
    <location>
        <begin position="8"/>
        <end position="67"/>
    </location>
</feature>
<keyword evidence="1" id="KW-0479">Metal-binding</keyword>
<evidence type="ECO:0000256" key="3">
    <source>
        <dbReference type="ARBA" id="ARBA00022833"/>
    </source>
</evidence>
<evidence type="ECO:0000259" key="6">
    <source>
        <dbReference type="PROSITE" id="PS50016"/>
    </source>
</evidence>
<sequence length="326" mass="36197">MSACGCDKLVCGHCNKSIKSDDGAIMCDVFCDRWFHSKCVNISSSDLGKIGELGDLSRWFCPNCNLRLEKLREYKIDGSSLVDFNCKFSQISEKLRVVDQDNVKLHSKLDSIVALLMNIESKSTQLHLFDDTGNVLVERDTDCSISNLNLTVDSNLNRQDCDTDDTDRSTRRKKSIVTIDLADYTQSTSINTSRLVKQNSGISAIEVRDCNSQKHKQSVTDVEDIIGNYSSSFPPLTSSNKSIINNAGESNNWSTVVRKKGRKPKRATNEIKEQSSAPSKLPNNANIVRNKNVITGNMVEVGDKRSRRNNIIHGSMKASEGVSCAF</sequence>
<dbReference type="InterPro" id="IPR001965">
    <property type="entry name" value="Znf_PHD"/>
</dbReference>
<comment type="caution">
    <text evidence="7">The sequence shown here is derived from an EMBL/GenBank/DDBJ whole genome shotgun (WGS) entry which is preliminary data.</text>
</comment>
<dbReference type="InterPro" id="IPR019787">
    <property type="entry name" value="Znf_PHD-finger"/>
</dbReference>
<dbReference type="SUPFAM" id="SSF57903">
    <property type="entry name" value="FYVE/PHD zinc finger"/>
    <property type="match status" value="1"/>
</dbReference>
<dbReference type="InterPro" id="IPR013083">
    <property type="entry name" value="Znf_RING/FYVE/PHD"/>
</dbReference>
<keyword evidence="8" id="KW-1185">Reference proteome</keyword>
<evidence type="ECO:0000256" key="2">
    <source>
        <dbReference type="ARBA" id="ARBA00022771"/>
    </source>
</evidence>
<dbReference type="EMBL" id="QKKF02001308">
    <property type="protein sequence ID" value="RZF48670.1"/>
    <property type="molecule type" value="Genomic_DNA"/>
</dbReference>
<feature type="region of interest" description="Disordered" evidence="5">
    <location>
        <begin position="260"/>
        <end position="284"/>
    </location>
</feature>
<evidence type="ECO:0000256" key="5">
    <source>
        <dbReference type="SAM" id="MobiDB-lite"/>
    </source>
</evidence>
<evidence type="ECO:0000256" key="4">
    <source>
        <dbReference type="PROSITE-ProRule" id="PRU00146"/>
    </source>
</evidence>